<feature type="domain" description="Starch synthase catalytic" evidence="9">
    <location>
        <begin position="2"/>
        <end position="236"/>
    </location>
</feature>
<keyword evidence="4 7" id="KW-0328">Glycosyltransferase</keyword>
<comment type="similarity">
    <text evidence="3 7">Belongs to the glycosyltransferase 1 family. Bacterial/plant glycogen synthase subfamily.</text>
</comment>
<evidence type="ECO:0000256" key="5">
    <source>
        <dbReference type="ARBA" id="ARBA00022679"/>
    </source>
</evidence>
<dbReference type="InterPro" id="IPR013534">
    <property type="entry name" value="Starch_synth_cat_dom"/>
</dbReference>
<accession>A0A4R4EIS0</accession>
<evidence type="ECO:0000259" key="8">
    <source>
        <dbReference type="Pfam" id="PF00534"/>
    </source>
</evidence>
<dbReference type="GO" id="GO:0004373">
    <property type="term" value="F:alpha-1,4-glucan glucosyltransferase (UDP-glucose donor) activity"/>
    <property type="evidence" value="ECO:0007669"/>
    <property type="project" value="InterPro"/>
</dbReference>
<dbReference type="NCBIfam" id="TIGR02095">
    <property type="entry name" value="glgA"/>
    <property type="match status" value="1"/>
</dbReference>
<organism evidence="10 11">
    <name type="scientific">Paenibacillus albiflavus</name>
    <dbReference type="NCBI Taxonomy" id="2545760"/>
    <lineage>
        <taxon>Bacteria</taxon>
        <taxon>Bacillati</taxon>
        <taxon>Bacillota</taxon>
        <taxon>Bacilli</taxon>
        <taxon>Bacillales</taxon>
        <taxon>Paenibacillaceae</taxon>
        <taxon>Paenibacillus</taxon>
    </lineage>
</organism>
<gene>
    <name evidence="7 10" type="primary">glgA</name>
    <name evidence="10" type="ORF">E0485_04155</name>
</gene>
<dbReference type="UniPathway" id="UPA00164"/>
<evidence type="ECO:0000256" key="2">
    <source>
        <dbReference type="ARBA" id="ARBA00002764"/>
    </source>
</evidence>
<dbReference type="CDD" id="cd03791">
    <property type="entry name" value="GT5_Glycogen_synthase_DULL1-like"/>
    <property type="match status" value="1"/>
</dbReference>
<dbReference type="InterPro" id="IPR001296">
    <property type="entry name" value="Glyco_trans_1"/>
</dbReference>
<dbReference type="SUPFAM" id="SSF53756">
    <property type="entry name" value="UDP-Glycosyltransferase/glycogen phosphorylase"/>
    <property type="match status" value="1"/>
</dbReference>
<evidence type="ECO:0000313" key="11">
    <source>
        <dbReference type="Proteomes" id="UP000295418"/>
    </source>
</evidence>
<dbReference type="AlphaFoldDB" id="A0A4R4EIS0"/>
<keyword evidence="5 7" id="KW-0808">Transferase</keyword>
<dbReference type="NCBIfam" id="NF001899">
    <property type="entry name" value="PRK00654.1-2"/>
    <property type="match status" value="1"/>
</dbReference>
<comment type="caution">
    <text evidence="10">The sequence shown here is derived from an EMBL/GenBank/DDBJ whole genome shotgun (WGS) entry which is preliminary data.</text>
</comment>
<dbReference type="EMBL" id="SKFG01000002">
    <property type="protein sequence ID" value="TCZ80056.1"/>
    <property type="molecule type" value="Genomic_DNA"/>
</dbReference>
<comment type="catalytic activity">
    <reaction evidence="1 7">
        <text>[(1-&gt;4)-alpha-D-glucosyl](n) + ADP-alpha-D-glucose = [(1-&gt;4)-alpha-D-glucosyl](n+1) + ADP + H(+)</text>
        <dbReference type="Rhea" id="RHEA:18189"/>
        <dbReference type="Rhea" id="RHEA-COMP:9584"/>
        <dbReference type="Rhea" id="RHEA-COMP:9587"/>
        <dbReference type="ChEBI" id="CHEBI:15378"/>
        <dbReference type="ChEBI" id="CHEBI:15444"/>
        <dbReference type="ChEBI" id="CHEBI:57498"/>
        <dbReference type="ChEBI" id="CHEBI:456216"/>
        <dbReference type="EC" id="2.4.1.21"/>
    </reaction>
</comment>
<reference evidence="10 11" key="1">
    <citation type="submission" date="2019-03" db="EMBL/GenBank/DDBJ databases">
        <authorList>
            <person name="Kim M.K.M."/>
        </authorList>
    </citation>
    <scope>NUCLEOTIDE SEQUENCE [LARGE SCALE GENOMIC DNA]</scope>
    <source>
        <strain evidence="10 11">18JY21-1</strain>
    </source>
</reference>
<feature type="domain" description="Glycosyl transferase family 1" evidence="8">
    <location>
        <begin position="289"/>
        <end position="447"/>
    </location>
</feature>
<dbReference type="Proteomes" id="UP000295418">
    <property type="component" value="Unassembled WGS sequence"/>
</dbReference>
<dbReference type="HAMAP" id="MF_00484">
    <property type="entry name" value="Glycogen_synth"/>
    <property type="match status" value="1"/>
</dbReference>
<dbReference type="OrthoDB" id="9808590at2"/>
<evidence type="ECO:0000313" key="10">
    <source>
        <dbReference type="EMBL" id="TCZ80056.1"/>
    </source>
</evidence>
<evidence type="ECO:0000256" key="1">
    <source>
        <dbReference type="ARBA" id="ARBA00001478"/>
    </source>
</evidence>
<dbReference type="RefSeq" id="WP_132416703.1">
    <property type="nucleotide sequence ID" value="NZ_SKFG01000002.1"/>
</dbReference>
<name>A0A4R4EIS0_9BACL</name>
<dbReference type="InterPro" id="IPR011835">
    <property type="entry name" value="GS/SS"/>
</dbReference>
<evidence type="ECO:0000259" key="9">
    <source>
        <dbReference type="Pfam" id="PF08323"/>
    </source>
</evidence>
<protein>
    <recommendedName>
        <fullName evidence="7">Glycogen synthase</fullName>
        <ecNumber evidence="7">2.4.1.21</ecNumber>
    </recommendedName>
    <alternativeName>
        <fullName evidence="7">Starch [bacterial glycogen] synthase</fullName>
    </alternativeName>
</protein>
<keyword evidence="11" id="KW-1185">Reference proteome</keyword>
<comment type="pathway">
    <text evidence="7">Glycan biosynthesis; glycogen biosynthesis.</text>
</comment>
<dbReference type="GO" id="GO:0009011">
    <property type="term" value="F:alpha-1,4-glucan glucosyltransferase (ADP-glucose donor) activity"/>
    <property type="evidence" value="ECO:0007669"/>
    <property type="project" value="UniProtKB-UniRule"/>
</dbReference>
<dbReference type="Pfam" id="PF08323">
    <property type="entry name" value="Glyco_transf_5"/>
    <property type="match status" value="1"/>
</dbReference>
<dbReference type="Gene3D" id="3.40.50.2000">
    <property type="entry name" value="Glycogen Phosphorylase B"/>
    <property type="match status" value="2"/>
</dbReference>
<keyword evidence="6 7" id="KW-0320">Glycogen biosynthesis</keyword>
<sequence length="476" mass="54748">MKVLFIATECTPFIKTGGLADVIGALPQALMKEDVEAHVILPKYVDIPMIYKDQMTLLQVITVSLGWRNQYCGLWKLQHEQITYYFIDNEYYFVRSSLYGHGDDAERFAFFNRAVMELLPYLDFKPDILHANDWHSGLISLYLQDFYRYHPFYQNMRTVFTIHNLKYQGVYPPSILGDLLGLGPEYFATDKMEFYGQVNFMKAALVYADRITTVSPTYAREIQTPYYGEQLDQLLHNRRHDLNGIINGINDVQYNPSTDPSIFENYTTQDVQMHKQANKIKLQELLRLPINADIPMIAIVSRLVEQKGFDLLAHIIDEIAALDIQLVVMGTGEYKYEQLFREAARNYPQQIAALITFNEELSRKVYASSDLFLMPSRFEPCGIGQLIALRYGSAPIVRETGGLYDTVTPFNANTGTGNGFTFTNYNAHDLLHTIRYALLQYHDSANWNTIKNNIQNSCYSWQQSAKAYKALYLSLA</sequence>
<dbReference type="PANTHER" id="PTHR45825:SF11">
    <property type="entry name" value="ALPHA AMYLASE DOMAIN-CONTAINING PROTEIN"/>
    <property type="match status" value="1"/>
</dbReference>
<evidence type="ECO:0000256" key="3">
    <source>
        <dbReference type="ARBA" id="ARBA00010281"/>
    </source>
</evidence>
<proteinExistence type="inferred from homology"/>
<dbReference type="GO" id="GO:0005978">
    <property type="term" value="P:glycogen biosynthetic process"/>
    <property type="evidence" value="ECO:0007669"/>
    <property type="project" value="UniProtKB-UniRule"/>
</dbReference>
<evidence type="ECO:0000256" key="7">
    <source>
        <dbReference type="HAMAP-Rule" id="MF_00484"/>
    </source>
</evidence>
<dbReference type="Pfam" id="PF00534">
    <property type="entry name" value="Glycos_transf_1"/>
    <property type="match status" value="1"/>
</dbReference>
<dbReference type="PANTHER" id="PTHR45825">
    <property type="entry name" value="GRANULE-BOUND STARCH SYNTHASE 1, CHLOROPLASTIC/AMYLOPLASTIC"/>
    <property type="match status" value="1"/>
</dbReference>
<evidence type="ECO:0000256" key="4">
    <source>
        <dbReference type="ARBA" id="ARBA00022676"/>
    </source>
</evidence>
<dbReference type="EC" id="2.4.1.21" evidence="7"/>
<evidence type="ECO:0000256" key="6">
    <source>
        <dbReference type="ARBA" id="ARBA00023056"/>
    </source>
</evidence>
<dbReference type="NCBIfam" id="NF001898">
    <property type="entry name" value="PRK00654.1-1"/>
    <property type="match status" value="1"/>
</dbReference>
<feature type="binding site" evidence="7">
    <location>
        <position position="15"/>
    </location>
    <ligand>
        <name>ADP-alpha-D-glucose</name>
        <dbReference type="ChEBI" id="CHEBI:57498"/>
    </ligand>
</feature>
<comment type="function">
    <text evidence="2 7">Synthesizes alpha-1,4-glucan chains using ADP-glucose.</text>
</comment>